<dbReference type="PROSITE" id="PS51117">
    <property type="entry name" value="LAMININ_NTER"/>
    <property type="match status" value="1"/>
</dbReference>
<name>A0ABN9EYK0_9NEOB</name>
<keyword evidence="2" id="KW-0424">Laminin EGF-like domain</keyword>
<keyword evidence="5" id="KW-1185">Reference proteome</keyword>
<evidence type="ECO:0000313" key="4">
    <source>
        <dbReference type="EMBL" id="CAI9589895.1"/>
    </source>
</evidence>
<proteinExistence type="predicted"/>
<evidence type="ECO:0000256" key="1">
    <source>
        <dbReference type="ARBA" id="ARBA00023157"/>
    </source>
</evidence>
<accession>A0ABN9EYK0</accession>
<evidence type="ECO:0000313" key="5">
    <source>
        <dbReference type="Proteomes" id="UP001162483"/>
    </source>
</evidence>
<feature type="domain" description="Laminin N-terminal" evidence="3">
    <location>
        <begin position="40"/>
        <end position="112"/>
    </location>
</feature>
<keyword evidence="1" id="KW-1015">Disulfide bond</keyword>
<protein>
    <recommendedName>
        <fullName evidence="3">Laminin N-terminal domain-containing protein</fullName>
    </recommendedName>
</protein>
<dbReference type="Gene3D" id="2.60.120.260">
    <property type="entry name" value="Galactose-binding domain-like"/>
    <property type="match status" value="1"/>
</dbReference>
<sequence length="112" mass="12230">MVPRIGTSLCPWGILGRGDLLAFVVWLSMLHMVGSQRSAGGFSLHPPYFNLAEGARIRASATCGEERSSEREGEEPQPRMDLYCKLVGGPVLSSHTIQGQFCDFCDTSDPNK</sequence>
<dbReference type="EMBL" id="CATNWA010016099">
    <property type="protein sequence ID" value="CAI9589895.1"/>
    <property type="molecule type" value="Genomic_DNA"/>
</dbReference>
<gene>
    <name evidence="4" type="ORF">SPARVUS_LOCUS10955924</name>
</gene>
<evidence type="ECO:0000259" key="3">
    <source>
        <dbReference type="PROSITE" id="PS51117"/>
    </source>
</evidence>
<evidence type="ECO:0000256" key="2">
    <source>
        <dbReference type="ARBA" id="ARBA00023292"/>
    </source>
</evidence>
<dbReference type="InterPro" id="IPR008211">
    <property type="entry name" value="Laminin_N"/>
</dbReference>
<reference evidence="4" key="1">
    <citation type="submission" date="2023-05" db="EMBL/GenBank/DDBJ databases">
        <authorList>
            <person name="Stuckert A."/>
        </authorList>
    </citation>
    <scope>NUCLEOTIDE SEQUENCE</scope>
</reference>
<feature type="non-terminal residue" evidence="4">
    <location>
        <position position="112"/>
    </location>
</feature>
<dbReference type="Proteomes" id="UP001162483">
    <property type="component" value="Unassembled WGS sequence"/>
</dbReference>
<organism evidence="4 5">
    <name type="scientific">Staurois parvus</name>
    <dbReference type="NCBI Taxonomy" id="386267"/>
    <lineage>
        <taxon>Eukaryota</taxon>
        <taxon>Metazoa</taxon>
        <taxon>Chordata</taxon>
        <taxon>Craniata</taxon>
        <taxon>Vertebrata</taxon>
        <taxon>Euteleostomi</taxon>
        <taxon>Amphibia</taxon>
        <taxon>Batrachia</taxon>
        <taxon>Anura</taxon>
        <taxon>Neobatrachia</taxon>
        <taxon>Ranoidea</taxon>
        <taxon>Ranidae</taxon>
        <taxon>Staurois</taxon>
    </lineage>
</organism>
<comment type="caution">
    <text evidence="4">The sequence shown here is derived from an EMBL/GenBank/DDBJ whole genome shotgun (WGS) entry which is preliminary data.</text>
</comment>